<dbReference type="Proteomes" id="UP000230914">
    <property type="component" value="Unassembled WGS sequence"/>
</dbReference>
<evidence type="ECO:0000259" key="8">
    <source>
        <dbReference type="Pfam" id="PF00924"/>
    </source>
</evidence>
<dbReference type="InterPro" id="IPR011014">
    <property type="entry name" value="MscS_channel_TM-2"/>
</dbReference>
<reference evidence="11 12" key="1">
    <citation type="submission" date="2017-10" db="EMBL/GenBank/DDBJ databases">
        <title>Novel microbial diversity and functional potential in the marine mammal oral microbiome.</title>
        <authorList>
            <person name="Dudek N.K."/>
            <person name="Sun C.L."/>
            <person name="Burstein D."/>
            <person name="Kantor R.S."/>
            <person name="Aliaga Goltsman D.S."/>
            <person name="Bik E.M."/>
            <person name="Thomas B.C."/>
            <person name="Banfield J.F."/>
            <person name="Relman D.A."/>
        </authorList>
    </citation>
    <scope>NUCLEOTIDE SEQUENCE [LARGE SCALE GENOMIC DNA]</scope>
    <source>
        <strain evidence="11">DOLJORAL78_61_10</strain>
    </source>
</reference>
<dbReference type="Pfam" id="PF00924">
    <property type="entry name" value="MS_channel_2nd"/>
    <property type="match status" value="1"/>
</dbReference>
<evidence type="ECO:0000259" key="9">
    <source>
        <dbReference type="Pfam" id="PF21082"/>
    </source>
</evidence>
<evidence type="ECO:0000313" key="11">
    <source>
        <dbReference type="EMBL" id="PIE33992.1"/>
    </source>
</evidence>
<protein>
    <submittedName>
        <fullName evidence="11">Mechanosensitive ion channel protein MscS</fullName>
    </submittedName>
</protein>
<dbReference type="SUPFAM" id="SSF50182">
    <property type="entry name" value="Sm-like ribonucleoproteins"/>
    <property type="match status" value="1"/>
</dbReference>
<dbReference type="Gene3D" id="3.30.70.100">
    <property type="match status" value="1"/>
</dbReference>
<dbReference type="GO" id="GO:0008381">
    <property type="term" value="F:mechanosensitive monoatomic ion channel activity"/>
    <property type="evidence" value="ECO:0007669"/>
    <property type="project" value="InterPro"/>
</dbReference>
<name>A0A2G6KG76_9ACTN</name>
<evidence type="ECO:0000256" key="1">
    <source>
        <dbReference type="ARBA" id="ARBA00004651"/>
    </source>
</evidence>
<organism evidence="11 12">
    <name type="scientific">Ilumatobacter coccineus</name>
    <dbReference type="NCBI Taxonomy" id="467094"/>
    <lineage>
        <taxon>Bacteria</taxon>
        <taxon>Bacillati</taxon>
        <taxon>Actinomycetota</taxon>
        <taxon>Acidimicrobiia</taxon>
        <taxon>Acidimicrobiales</taxon>
        <taxon>Ilumatobacteraceae</taxon>
        <taxon>Ilumatobacter</taxon>
    </lineage>
</organism>
<evidence type="ECO:0000256" key="7">
    <source>
        <dbReference type="SAM" id="Phobius"/>
    </source>
</evidence>
<dbReference type="InterPro" id="IPR045276">
    <property type="entry name" value="YbiO_bact"/>
</dbReference>
<keyword evidence="3" id="KW-1003">Cell membrane</keyword>
<feature type="domain" description="Mechanosensitive ion channel transmembrane helices 2/3" evidence="10">
    <location>
        <begin position="116"/>
        <end position="155"/>
    </location>
</feature>
<feature type="transmembrane region" description="Helical" evidence="7">
    <location>
        <begin position="110"/>
        <end position="133"/>
    </location>
</feature>
<evidence type="ECO:0000259" key="10">
    <source>
        <dbReference type="Pfam" id="PF21088"/>
    </source>
</evidence>
<evidence type="ECO:0000256" key="2">
    <source>
        <dbReference type="ARBA" id="ARBA00008017"/>
    </source>
</evidence>
<comment type="subcellular location">
    <subcellularLocation>
        <location evidence="1">Cell membrane</location>
        <topology evidence="1">Multi-pass membrane protein</topology>
    </subcellularLocation>
</comment>
<evidence type="ECO:0000256" key="5">
    <source>
        <dbReference type="ARBA" id="ARBA00022989"/>
    </source>
</evidence>
<dbReference type="Pfam" id="PF21082">
    <property type="entry name" value="MS_channel_3rd"/>
    <property type="match status" value="1"/>
</dbReference>
<dbReference type="Gene3D" id="2.30.30.60">
    <property type="match status" value="1"/>
</dbReference>
<dbReference type="InterPro" id="IPR023408">
    <property type="entry name" value="MscS_beta-dom_sf"/>
</dbReference>
<accession>A0A2G6KG76</accession>
<comment type="similarity">
    <text evidence="2">Belongs to the MscS (TC 1.A.23) family.</text>
</comment>
<dbReference type="InterPro" id="IPR049278">
    <property type="entry name" value="MS_channel_C"/>
</dbReference>
<evidence type="ECO:0000256" key="6">
    <source>
        <dbReference type="ARBA" id="ARBA00023136"/>
    </source>
</evidence>
<dbReference type="GO" id="GO:0005886">
    <property type="term" value="C:plasma membrane"/>
    <property type="evidence" value="ECO:0007669"/>
    <property type="project" value="UniProtKB-SubCell"/>
</dbReference>
<evidence type="ECO:0000256" key="4">
    <source>
        <dbReference type="ARBA" id="ARBA00022692"/>
    </source>
</evidence>
<feature type="transmembrane region" description="Helical" evidence="7">
    <location>
        <begin position="28"/>
        <end position="53"/>
    </location>
</feature>
<dbReference type="Pfam" id="PF21088">
    <property type="entry name" value="MS_channel_1st"/>
    <property type="match status" value="1"/>
</dbReference>
<comment type="caution">
    <text evidence="11">The sequence shown here is derived from an EMBL/GenBank/DDBJ whole genome shotgun (WGS) entry which is preliminary data.</text>
</comment>
<dbReference type="EMBL" id="PDSL01000023">
    <property type="protein sequence ID" value="PIE33992.1"/>
    <property type="molecule type" value="Genomic_DNA"/>
</dbReference>
<sequence>MPILASSPCTDADVLCQWAYSTFGDSTAIATVVMWMVGRPLRVVIVALVAWIVSRLARRWIRAVVKRAIAPDGPLLDVPLFSVQSESDIPGNLLHTAATRREARATSVSTVITSTVTVAIWTIAGITMLSIVGIDIAPLIAGAGIAGIALGFGAQALVKDCIAGLFMLIEDQLGIGDIVDIGDAVGVVEKLTLRATVVRSFNGTVWHVPNGVINRVGNRSQVFSIALLDFSVAYDADLVEAQRLIQQAADEVAAKEGIVEDILEPPRVLGVEDLGADAVSLRLTVKVEPGSQYRIQRELRQHVKAALDNAGIEIPFPQRTVWIRHDQATPDHPSAPLDE</sequence>
<dbReference type="InterPro" id="IPR006685">
    <property type="entry name" value="MscS_channel_2nd"/>
</dbReference>
<evidence type="ECO:0000256" key="3">
    <source>
        <dbReference type="ARBA" id="ARBA00022475"/>
    </source>
</evidence>
<dbReference type="InterPro" id="IPR010920">
    <property type="entry name" value="LSM_dom_sf"/>
</dbReference>
<dbReference type="PANTHER" id="PTHR30460:SF0">
    <property type="entry name" value="MODERATE CONDUCTANCE MECHANOSENSITIVE CHANNEL YBIO"/>
    <property type="match status" value="1"/>
</dbReference>
<dbReference type="InterPro" id="IPR049142">
    <property type="entry name" value="MS_channel_1st"/>
</dbReference>
<gene>
    <name evidence="11" type="ORF">CSA55_01630</name>
</gene>
<dbReference type="SUPFAM" id="SSF82689">
    <property type="entry name" value="Mechanosensitive channel protein MscS (YggB), C-terminal domain"/>
    <property type="match status" value="1"/>
</dbReference>
<keyword evidence="5 7" id="KW-1133">Transmembrane helix</keyword>
<proteinExistence type="inferred from homology"/>
<dbReference type="InterPro" id="IPR011066">
    <property type="entry name" value="MscS_channel_C_sf"/>
</dbReference>
<dbReference type="SUPFAM" id="SSF82861">
    <property type="entry name" value="Mechanosensitive channel protein MscS (YggB), transmembrane region"/>
    <property type="match status" value="1"/>
</dbReference>
<feature type="domain" description="Mechanosensitive ion channel MscS" evidence="8">
    <location>
        <begin position="157"/>
        <end position="215"/>
    </location>
</feature>
<feature type="transmembrane region" description="Helical" evidence="7">
    <location>
        <begin position="139"/>
        <end position="158"/>
    </location>
</feature>
<feature type="domain" description="Mechanosensitive ion channel MscS C-terminal" evidence="9">
    <location>
        <begin position="228"/>
        <end position="314"/>
    </location>
</feature>
<keyword evidence="4 7" id="KW-0812">Transmembrane</keyword>
<dbReference type="Gene3D" id="1.10.287.1260">
    <property type="match status" value="1"/>
</dbReference>
<keyword evidence="6 7" id="KW-0472">Membrane</keyword>
<evidence type="ECO:0000313" key="12">
    <source>
        <dbReference type="Proteomes" id="UP000230914"/>
    </source>
</evidence>
<dbReference type="PANTHER" id="PTHR30460">
    <property type="entry name" value="MODERATE CONDUCTANCE MECHANOSENSITIVE CHANNEL YBIO"/>
    <property type="match status" value="1"/>
</dbReference>
<dbReference type="AlphaFoldDB" id="A0A2G6KG76"/>